<organism evidence="2 3">
    <name type="scientific">Psychromonas aquatilis</name>
    <dbReference type="NCBI Taxonomy" id="2005072"/>
    <lineage>
        <taxon>Bacteria</taxon>
        <taxon>Pseudomonadati</taxon>
        <taxon>Pseudomonadota</taxon>
        <taxon>Gammaproteobacteria</taxon>
        <taxon>Alteromonadales</taxon>
        <taxon>Psychromonadaceae</taxon>
        <taxon>Psychromonas</taxon>
    </lineage>
</organism>
<evidence type="ECO:0000313" key="2">
    <source>
        <dbReference type="EMBL" id="MEL0629916.1"/>
    </source>
</evidence>
<reference evidence="2 3" key="1">
    <citation type="submission" date="2024-02" db="EMBL/GenBank/DDBJ databases">
        <title>Bacteria isolated from the canopy kelp, Nereocystis luetkeana.</title>
        <authorList>
            <person name="Pfister C.A."/>
            <person name="Younker I.T."/>
            <person name="Light S.H."/>
        </authorList>
    </citation>
    <scope>NUCLEOTIDE SEQUENCE [LARGE SCALE GENOMIC DNA]</scope>
    <source>
        <strain evidence="2 3">TI.1.05</strain>
    </source>
</reference>
<keyword evidence="3" id="KW-1185">Reference proteome</keyword>
<evidence type="ECO:0000256" key="1">
    <source>
        <dbReference type="SAM" id="SignalP"/>
    </source>
</evidence>
<name>A0ABU9GRM3_9GAMM</name>
<evidence type="ECO:0008006" key="4">
    <source>
        <dbReference type="Google" id="ProtNLM"/>
    </source>
</evidence>
<feature type="signal peptide" evidence="1">
    <location>
        <begin position="1"/>
        <end position="21"/>
    </location>
</feature>
<sequence>MKMLKIASVILMTALTPPAFASALTINNSNLVGDWQCLHQVDVKQTQMQIQVEYTTHILANGNAYGTGDLYFTIPNMPKINYKASDNSTWNLAGDQLTVKSNKINFTNVSHPELDKYVNINTILPETVSETVTITELTASSIKVVSEKSKEVFTCTR</sequence>
<gene>
    <name evidence="2" type="ORF">V6256_09875</name>
</gene>
<proteinExistence type="predicted"/>
<keyword evidence="1" id="KW-0732">Signal</keyword>
<evidence type="ECO:0000313" key="3">
    <source>
        <dbReference type="Proteomes" id="UP001369082"/>
    </source>
</evidence>
<accession>A0ABU9GRM3</accession>
<feature type="chain" id="PRO_5047024816" description="Lipocalin-like protein" evidence="1">
    <location>
        <begin position="22"/>
        <end position="157"/>
    </location>
</feature>
<comment type="caution">
    <text evidence="2">The sequence shown here is derived from an EMBL/GenBank/DDBJ whole genome shotgun (WGS) entry which is preliminary data.</text>
</comment>
<dbReference type="RefSeq" id="WP_341598049.1">
    <property type="nucleotide sequence ID" value="NZ_JBAKAZ010000034.1"/>
</dbReference>
<dbReference type="Proteomes" id="UP001369082">
    <property type="component" value="Unassembled WGS sequence"/>
</dbReference>
<protein>
    <recommendedName>
        <fullName evidence="4">Lipocalin-like protein</fullName>
    </recommendedName>
</protein>
<dbReference type="EMBL" id="JBAKAZ010000034">
    <property type="protein sequence ID" value="MEL0629916.1"/>
    <property type="molecule type" value="Genomic_DNA"/>
</dbReference>